<evidence type="ECO:0000256" key="8">
    <source>
        <dbReference type="PROSITE-ProRule" id="PRU00042"/>
    </source>
</evidence>
<dbReference type="PANTHER" id="PTHR45801">
    <property type="entry name" value="OS07G0101800 PROTEIN"/>
    <property type="match status" value="1"/>
</dbReference>
<evidence type="ECO:0000256" key="1">
    <source>
        <dbReference type="ARBA" id="ARBA00004123"/>
    </source>
</evidence>
<evidence type="ECO:0000256" key="4">
    <source>
        <dbReference type="ARBA" id="ARBA00022833"/>
    </source>
</evidence>
<dbReference type="GO" id="GO:0008270">
    <property type="term" value="F:zinc ion binding"/>
    <property type="evidence" value="ECO:0007669"/>
    <property type="project" value="UniProtKB-KW"/>
</dbReference>
<proteinExistence type="predicted"/>
<dbReference type="PROSITE" id="PS00028">
    <property type="entry name" value="ZINC_FINGER_C2H2_1"/>
    <property type="match status" value="1"/>
</dbReference>
<keyword evidence="2" id="KW-0479">Metal-binding</keyword>
<keyword evidence="12" id="KW-1185">Reference proteome</keyword>
<dbReference type="EMBL" id="JAYWIO010000004">
    <property type="protein sequence ID" value="KAK7270321.1"/>
    <property type="molecule type" value="Genomic_DNA"/>
</dbReference>
<dbReference type="Proteomes" id="UP001372338">
    <property type="component" value="Unassembled WGS sequence"/>
</dbReference>
<dbReference type="InterPro" id="IPR036236">
    <property type="entry name" value="Znf_C2H2_sf"/>
</dbReference>
<comment type="subcellular location">
    <subcellularLocation>
        <location evidence="1">Nucleus</location>
    </subcellularLocation>
</comment>
<evidence type="ECO:0000256" key="7">
    <source>
        <dbReference type="ARBA" id="ARBA00023242"/>
    </source>
</evidence>
<sequence length="248" mass="27993">MEGNYVNSRNTNTTSHHRDHVQEQDHKRFGFEEHTWGTTNSWPARNYGCSFCKREFRSAQALGGHMNVHRRDRARLRSSLPSSTTSSSSWVLSDECPKPNPNPSSSSSSPLSHDELLNNNNNNFTHSSSRQHISPSLCYSPYLTLSSSSTSSGDKKPRLLTSNNNSSHHHQLPLLMSPQSMEIKMSSKSIRSSNAFDVAEELKGFEEEEEGGHQKIFKNSEHNNITLELGIGFLKQEEKLDLELRLGH</sequence>
<evidence type="ECO:0000313" key="11">
    <source>
        <dbReference type="EMBL" id="KAK7270321.1"/>
    </source>
</evidence>
<feature type="compositionally biased region" description="Low complexity" evidence="9">
    <location>
        <begin position="77"/>
        <end position="93"/>
    </location>
</feature>
<name>A0AAN9F7J3_CROPI</name>
<dbReference type="GO" id="GO:0005634">
    <property type="term" value="C:nucleus"/>
    <property type="evidence" value="ECO:0007669"/>
    <property type="project" value="UniProtKB-SubCell"/>
</dbReference>
<protein>
    <recommendedName>
        <fullName evidence="10">C2H2-type domain-containing protein</fullName>
    </recommendedName>
</protein>
<keyword evidence="4" id="KW-0862">Zinc</keyword>
<dbReference type="InterPro" id="IPR052426">
    <property type="entry name" value="Plant_dev_regulator"/>
</dbReference>
<feature type="region of interest" description="Disordered" evidence="9">
    <location>
        <begin position="148"/>
        <end position="174"/>
    </location>
</feature>
<dbReference type="PANTHER" id="PTHR45801:SF110">
    <property type="entry name" value="TRANSCRIPTIONAL REGULATOR SUPERMAN"/>
    <property type="match status" value="1"/>
</dbReference>
<accession>A0AAN9F7J3</accession>
<feature type="region of interest" description="Disordered" evidence="9">
    <location>
        <begin position="73"/>
        <end position="130"/>
    </location>
</feature>
<dbReference type="AlphaFoldDB" id="A0AAN9F7J3"/>
<keyword evidence="6" id="KW-0804">Transcription</keyword>
<dbReference type="SUPFAM" id="SSF57667">
    <property type="entry name" value="beta-beta-alpha zinc fingers"/>
    <property type="match status" value="1"/>
</dbReference>
<evidence type="ECO:0000256" key="6">
    <source>
        <dbReference type="ARBA" id="ARBA00023163"/>
    </source>
</evidence>
<evidence type="ECO:0000256" key="2">
    <source>
        <dbReference type="ARBA" id="ARBA00022723"/>
    </source>
</evidence>
<keyword evidence="3 8" id="KW-0863">Zinc-finger</keyword>
<keyword evidence="7" id="KW-0539">Nucleus</keyword>
<feature type="domain" description="C2H2-type" evidence="10">
    <location>
        <begin position="47"/>
        <end position="74"/>
    </location>
</feature>
<dbReference type="InterPro" id="IPR013087">
    <property type="entry name" value="Znf_C2H2_type"/>
</dbReference>
<feature type="region of interest" description="Disordered" evidence="9">
    <location>
        <begin position="1"/>
        <end position="26"/>
    </location>
</feature>
<evidence type="ECO:0000313" key="12">
    <source>
        <dbReference type="Proteomes" id="UP001372338"/>
    </source>
</evidence>
<feature type="compositionally biased region" description="Polar residues" evidence="9">
    <location>
        <begin position="1"/>
        <end position="14"/>
    </location>
</feature>
<dbReference type="Gene3D" id="3.30.160.60">
    <property type="entry name" value="Classic Zinc Finger"/>
    <property type="match status" value="1"/>
</dbReference>
<organism evidence="11 12">
    <name type="scientific">Crotalaria pallida</name>
    <name type="common">Smooth rattlebox</name>
    <name type="synonym">Crotalaria striata</name>
    <dbReference type="NCBI Taxonomy" id="3830"/>
    <lineage>
        <taxon>Eukaryota</taxon>
        <taxon>Viridiplantae</taxon>
        <taxon>Streptophyta</taxon>
        <taxon>Embryophyta</taxon>
        <taxon>Tracheophyta</taxon>
        <taxon>Spermatophyta</taxon>
        <taxon>Magnoliopsida</taxon>
        <taxon>eudicotyledons</taxon>
        <taxon>Gunneridae</taxon>
        <taxon>Pentapetalae</taxon>
        <taxon>rosids</taxon>
        <taxon>fabids</taxon>
        <taxon>Fabales</taxon>
        <taxon>Fabaceae</taxon>
        <taxon>Papilionoideae</taxon>
        <taxon>50 kb inversion clade</taxon>
        <taxon>genistoids sensu lato</taxon>
        <taxon>core genistoids</taxon>
        <taxon>Crotalarieae</taxon>
        <taxon>Crotalaria</taxon>
    </lineage>
</organism>
<comment type="caution">
    <text evidence="11">The sequence shown here is derived from an EMBL/GenBank/DDBJ whole genome shotgun (WGS) entry which is preliminary data.</text>
</comment>
<keyword evidence="5" id="KW-0805">Transcription regulation</keyword>
<gene>
    <name evidence="11" type="ORF">RIF29_23380</name>
</gene>
<dbReference type="PROSITE" id="PS50157">
    <property type="entry name" value="ZINC_FINGER_C2H2_2"/>
    <property type="match status" value="1"/>
</dbReference>
<evidence type="ECO:0000259" key="10">
    <source>
        <dbReference type="PROSITE" id="PS50157"/>
    </source>
</evidence>
<evidence type="ECO:0000256" key="5">
    <source>
        <dbReference type="ARBA" id="ARBA00023015"/>
    </source>
</evidence>
<dbReference type="Pfam" id="PF13912">
    <property type="entry name" value="zf-C2H2_6"/>
    <property type="match status" value="1"/>
</dbReference>
<evidence type="ECO:0000256" key="3">
    <source>
        <dbReference type="ARBA" id="ARBA00022771"/>
    </source>
</evidence>
<evidence type="ECO:0000256" key="9">
    <source>
        <dbReference type="SAM" id="MobiDB-lite"/>
    </source>
</evidence>
<reference evidence="11 12" key="1">
    <citation type="submission" date="2024-01" db="EMBL/GenBank/DDBJ databases">
        <title>The genomes of 5 underutilized Papilionoideae crops provide insights into root nodulation and disease resistanc.</title>
        <authorList>
            <person name="Yuan L."/>
        </authorList>
    </citation>
    <scope>NUCLEOTIDE SEQUENCE [LARGE SCALE GENOMIC DNA]</scope>
    <source>
        <strain evidence="11">ZHUSHIDOU_FW_LH</strain>
        <tissue evidence="11">Leaf</tissue>
    </source>
</reference>